<proteinExistence type="predicted"/>
<name>A0A7C8IXE9_9PEZI</name>
<feature type="domain" description="Heterokaryon incompatibility" evidence="1">
    <location>
        <begin position="65"/>
        <end position="233"/>
    </location>
</feature>
<comment type="caution">
    <text evidence="2">The sequence shown here is derived from an EMBL/GenBank/DDBJ whole genome shotgun (WGS) entry which is preliminary data.</text>
</comment>
<dbReference type="Pfam" id="PF06985">
    <property type="entry name" value="HET"/>
    <property type="match status" value="1"/>
</dbReference>
<dbReference type="Proteomes" id="UP000481858">
    <property type="component" value="Unassembled WGS sequence"/>
</dbReference>
<evidence type="ECO:0000313" key="2">
    <source>
        <dbReference type="EMBL" id="KAF2968702.1"/>
    </source>
</evidence>
<dbReference type="PANTHER" id="PTHR24148:SF73">
    <property type="entry name" value="HET DOMAIN PROTEIN (AFU_ORTHOLOGUE AFUA_8G01020)"/>
    <property type="match status" value="1"/>
</dbReference>
<protein>
    <recommendedName>
        <fullName evidence="1">Heterokaryon incompatibility domain-containing protein</fullName>
    </recommendedName>
</protein>
<evidence type="ECO:0000313" key="3">
    <source>
        <dbReference type="Proteomes" id="UP000481858"/>
    </source>
</evidence>
<gene>
    <name evidence="2" type="ORF">GQX73_g4911</name>
</gene>
<keyword evidence="3" id="KW-1185">Reference proteome</keyword>
<dbReference type="OrthoDB" id="2157530at2759"/>
<evidence type="ECO:0000259" key="1">
    <source>
        <dbReference type="Pfam" id="PF06985"/>
    </source>
</evidence>
<reference evidence="2 3" key="1">
    <citation type="submission" date="2019-12" db="EMBL/GenBank/DDBJ databases">
        <title>Draft genome sequence of the ascomycete Xylaria multiplex DSM 110363.</title>
        <authorList>
            <person name="Buettner E."/>
            <person name="Kellner H."/>
        </authorList>
    </citation>
    <scope>NUCLEOTIDE SEQUENCE [LARGE SCALE GENOMIC DNA]</scope>
    <source>
        <strain evidence="2 3">DSM 110363</strain>
    </source>
</reference>
<dbReference type="InterPro" id="IPR010730">
    <property type="entry name" value="HET"/>
</dbReference>
<accession>A0A7C8IXE9</accession>
<dbReference type="InParanoid" id="A0A7C8IXE9"/>
<dbReference type="EMBL" id="WUBL01000047">
    <property type="protein sequence ID" value="KAF2968702.1"/>
    <property type="molecule type" value="Genomic_DNA"/>
</dbReference>
<organism evidence="2 3">
    <name type="scientific">Xylaria multiplex</name>
    <dbReference type="NCBI Taxonomy" id="323545"/>
    <lineage>
        <taxon>Eukaryota</taxon>
        <taxon>Fungi</taxon>
        <taxon>Dikarya</taxon>
        <taxon>Ascomycota</taxon>
        <taxon>Pezizomycotina</taxon>
        <taxon>Sordariomycetes</taxon>
        <taxon>Xylariomycetidae</taxon>
        <taxon>Xylariales</taxon>
        <taxon>Xylariaceae</taxon>
        <taxon>Xylaria</taxon>
    </lineage>
</organism>
<dbReference type="PANTHER" id="PTHR24148">
    <property type="entry name" value="ANKYRIN REPEAT DOMAIN-CONTAINING PROTEIN 39 HOMOLOG-RELATED"/>
    <property type="match status" value="1"/>
</dbReference>
<dbReference type="InterPro" id="IPR052895">
    <property type="entry name" value="HetReg/Transcr_Mod"/>
</dbReference>
<sequence>MAIPIGSRDVFQYEELPDSGTYFRLLRVMSAVQKEPTENGPPINIDSSVAECELTVWPLEDSPPYHAVSYTWGDSAKTRWIEVNGRPIQVRWNCAYVLWQAHRRSGKDDYIWVDAICINQTDTREKSHQVAEMGKIFANAKCVLACIGPHDKFSRSFFPDLNRHSELLARASAVRNEFPDINSNNKKRFKSATKQIFRARYHSSEPWEPGELMAQFSPIISRPYFQRVWTLPELWLARRAEILCGEDCTPAELMHGLNSLMDWDMPRYRVPKWFKALPLLRRAVALFLRPPGYSPFLIPSGHVMAMAHRPGQKMEPINSISIAASLECQDLRDRVYALLSIVDWVPLEGKQIRPDYERDLFDLVLDMLQRTGGRREYTIPCSADGIRGSISA</sequence>
<dbReference type="AlphaFoldDB" id="A0A7C8IXE9"/>